<sequence>MKNIIHWLIALSLLLTACAAEDQPRPNGEMTAVVKRVVDGDTFEIASGEKVRMIGVDTPETVKPNHPVEPYGKEASNFSKKLLTGQTVTLKFDVEPRDRYGRLLAYVYMADGTFVNEKLVRDGYARIMTIPPNVAYADLFLEAERDAREHNRGLWGLSDSRNPSKEGKNAEENNEAKRAEGAKETPPPGKLIKGNINAKGEKIYHVPGSPNYERTKAEVWFATEEEAKAAGFRPPKR</sequence>
<feature type="region of interest" description="Disordered" evidence="4">
    <location>
        <begin position="153"/>
        <end position="196"/>
    </location>
</feature>
<evidence type="ECO:0000256" key="2">
    <source>
        <dbReference type="ARBA" id="ARBA00022759"/>
    </source>
</evidence>
<dbReference type="InterPro" id="IPR035437">
    <property type="entry name" value="SNase_OB-fold_sf"/>
</dbReference>
<dbReference type="GO" id="GO:0016787">
    <property type="term" value="F:hydrolase activity"/>
    <property type="evidence" value="ECO:0007669"/>
    <property type="project" value="UniProtKB-KW"/>
</dbReference>
<feature type="signal peptide" evidence="5">
    <location>
        <begin position="1"/>
        <end position="19"/>
    </location>
</feature>
<dbReference type="AlphaFoldDB" id="A0A9X3Z1T9"/>
<evidence type="ECO:0000256" key="4">
    <source>
        <dbReference type="SAM" id="MobiDB-lite"/>
    </source>
</evidence>
<dbReference type="PROSITE" id="PS50830">
    <property type="entry name" value="TNASE_3"/>
    <property type="match status" value="1"/>
</dbReference>
<dbReference type="GO" id="GO:0003676">
    <property type="term" value="F:nucleic acid binding"/>
    <property type="evidence" value="ECO:0007669"/>
    <property type="project" value="InterPro"/>
</dbReference>
<dbReference type="PROSITE" id="PS01284">
    <property type="entry name" value="TNASE_2"/>
    <property type="match status" value="1"/>
</dbReference>
<dbReference type="PROSITE" id="PS51257">
    <property type="entry name" value="PROKAR_LIPOPROTEIN"/>
    <property type="match status" value="1"/>
</dbReference>
<comment type="caution">
    <text evidence="7">The sequence shown here is derived from an EMBL/GenBank/DDBJ whole genome shotgun (WGS) entry which is preliminary data.</text>
</comment>
<keyword evidence="2" id="KW-0255">Endonuclease</keyword>
<dbReference type="Gene3D" id="2.40.50.90">
    <property type="match status" value="1"/>
</dbReference>
<feature type="domain" description="TNase-like" evidence="6">
    <location>
        <begin position="28"/>
        <end position="157"/>
    </location>
</feature>
<dbReference type="Proteomes" id="UP001151071">
    <property type="component" value="Unassembled WGS sequence"/>
</dbReference>
<keyword evidence="8" id="KW-1185">Reference proteome</keyword>
<evidence type="ECO:0000313" key="7">
    <source>
        <dbReference type="EMBL" id="MDA5107057.1"/>
    </source>
</evidence>
<dbReference type="InterPro" id="IPR016071">
    <property type="entry name" value="Staphylococal_nuclease_OB-fold"/>
</dbReference>
<evidence type="ECO:0000256" key="1">
    <source>
        <dbReference type="ARBA" id="ARBA00022722"/>
    </source>
</evidence>
<dbReference type="SMART" id="SM00318">
    <property type="entry name" value="SNc"/>
    <property type="match status" value="1"/>
</dbReference>
<protein>
    <submittedName>
        <fullName evidence="7">Thermonuclease family protein</fullName>
    </submittedName>
</protein>
<dbReference type="PANTHER" id="PTHR12302">
    <property type="entry name" value="EBNA2 BINDING PROTEIN P100"/>
    <property type="match status" value="1"/>
</dbReference>
<dbReference type="Pfam" id="PF00565">
    <property type="entry name" value="SNase"/>
    <property type="match status" value="1"/>
</dbReference>
<dbReference type="PANTHER" id="PTHR12302:SF3">
    <property type="entry name" value="SERINE_THREONINE-PROTEIN KINASE 31"/>
    <property type="match status" value="1"/>
</dbReference>
<dbReference type="InterPro" id="IPR002071">
    <property type="entry name" value="Thermonucl_AS"/>
</dbReference>
<organism evidence="7 8">
    <name type="scientific">Brevibacillus thermoruber</name>
    <dbReference type="NCBI Taxonomy" id="33942"/>
    <lineage>
        <taxon>Bacteria</taxon>
        <taxon>Bacillati</taxon>
        <taxon>Bacillota</taxon>
        <taxon>Bacilli</taxon>
        <taxon>Bacillales</taxon>
        <taxon>Paenibacillaceae</taxon>
        <taxon>Brevibacillus</taxon>
    </lineage>
</organism>
<dbReference type="RefSeq" id="WP_271139331.1">
    <property type="nucleotide sequence ID" value="NZ_JAPYYP010000001.1"/>
</dbReference>
<dbReference type="SUPFAM" id="SSF50199">
    <property type="entry name" value="Staphylococcal nuclease"/>
    <property type="match status" value="1"/>
</dbReference>
<dbReference type="EMBL" id="JAPYYP010000001">
    <property type="protein sequence ID" value="MDA5107057.1"/>
    <property type="molecule type" value="Genomic_DNA"/>
</dbReference>
<proteinExistence type="predicted"/>
<evidence type="ECO:0000256" key="3">
    <source>
        <dbReference type="ARBA" id="ARBA00022801"/>
    </source>
</evidence>
<keyword evidence="3" id="KW-0378">Hydrolase</keyword>
<keyword evidence="5" id="KW-0732">Signal</keyword>
<evidence type="ECO:0000259" key="6">
    <source>
        <dbReference type="PROSITE" id="PS50830"/>
    </source>
</evidence>
<feature type="chain" id="PRO_5040762673" evidence="5">
    <location>
        <begin position="20"/>
        <end position="237"/>
    </location>
</feature>
<dbReference type="CDD" id="cd00175">
    <property type="entry name" value="SNc"/>
    <property type="match status" value="1"/>
</dbReference>
<evidence type="ECO:0000256" key="5">
    <source>
        <dbReference type="SAM" id="SignalP"/>
    </source>
</evidence>
<gene>
    <name evidence="7" type="ORF">O3V59_01645</name>
</gene>
<reference evidence="7" key="1">
    <citation type="submission" date="2022-12" db="EMBL/GenBank/DDBJ databases">
        <title>Draft genome sequence of the thermophilic strain Brevibacillus thermoruber HT42, isolated from Los Humeros, Puebla, Mexico, with biotechnological potential.</title>
        <authorList>
            <person name="Lara Sanchez J."/>
            <person name="Solis Palacios R."/>
            <person name="Bustos Baena A.S."/>
            <person name="Ruz Baez A.E."/>
            <person name="Espinosa Luna G."/>
            <person name="Oliart Ros R.M."/>
        </authorList>
    </citation>
    <scope>NUCLEOTIDE SEQUENCE</scope>
    <source>
        <strain evidence="7">HT42</strain>
    </source>
</reference>
<dbReference type="GO" id="GO:0004519">
    <property type="term" value="F:endonuclease activity"/>
    <property type="evidence" value="ECO:0007669"/>
    <property type="project" value="UniProtKB-KW"/>
</dbReference>
<accession>A0A9X3Z1T9</accession>
<feature type="compositionally biased region" description="Basic and acidic residues" evidence="4">
    <location>
        <begin position="162"/>
        <end position="183"/>
    </location>
</feature>
<evidence type="ECO:0000313" key="8">
    <source>
        <dbReference type="Proteomes" id="UP001151071"/>
    </source>
</evidence>
<name>A0A9X3Z1T9_9BACL</name>
<keyword evidence="1" id="KW-0540">Nuclease</keyword>